<dbReference type="OrthoDB" id="9782337at2"/>
<keyword evidence="6" id="KW-0408">Iron</keyword>
<evidence type="ECO:0000256" key="3">
    <source>
        <dbReference type="ARBA" id="ARBA00022723"/>
    </source>
</evidence>
<evidence type="ECO:0000256" key="5">
    <source>
        <dbReference type="ARBA" id="ARBA00022982"/>
    </source>
</evidence>
<keyword evidence="3" id="KW-0479">Metal-binding</keyword>
<evidence type="ECO:0000313" key="9">
    <source>
        <dbReference type="EMBL" id="PWN70730.1"/>
    </source>
</evidence>
<dbReference type="PROSITE" id="PS00198">
    <property type="entry name" value="4FE4S_FER_1"/>
    <property type="match status" value="1"/>
</dbReference>
<evidence type="ECO:0000256" key="4">
    <source>
        <dbReference type="ARBA" id="ARBA00022737"/>
    </source>
</evidence>
<dbReference type="InterPro" id="IPR004452">
    <property type="entry name" value="LutB/LldF"/>
</dbReference>
<dbReference type="InterPro" id="IPR009051">
    <property type="entry name" value="Helical_ferredxn"/>
</dbReference>
<dbReference type="SUPFAM" id="SSF100950">
    <property type="entry name" value="NagB/RpiA/CoA transferase-like"/>
    <property type="match status" value="1"/>
</dbReference>
<dbReference type="InterPro" id="IPR024185">
    <property type="entry name" value="FTHF_cligase-like_sf"/>
</dbReference>
<accession>A0A316XIT5</accession>
<dbReference type="InterPro" id="IPR024569">
    <property type="entry name" value="LutB_C"/>
</dbReference>
<keyword evidence="2" id="KW-0004">4Fe-4S</keyword>
<dbReference type="Pfam" id="PF02589">
    <property type="entry name" value="LUD_dom"/>
    <property type="match status" value="1"/>
</dbReference>
<evidence type="ECO:0000313" key="10">
    <source>
        <dbReference type="Proteomes" id="UP000236594"/>
    </source>
</evidence>
<dbReference type="InterPro" id="IPR017896">
    <property type="entry name" value="4Fe4S_Fe-S-bd"/>
</dbReference>
<dbReference type="Gene3D" id="3.40.50.10420">
    <property type="entry name" value="NagB/RpiA/CoA transferase-like"/>
    <property type="match status" value="1"/>
</dbReference>
<keyword evidence="10" id="KW-1185">Reference proteome</keyword>
<dbReference type="Pfam" id="PF11870">
    <property type="entry name" value="LutB_C"/>
    <property type="match status" value="1"/>
</dbReference>
<comment type="caution">
    <text evidence="9">The sequence shown here is derived from an EMBL/GenBank/DDBJ whole genome shotgun (WGS) entry which is preliminary data.</text>
</comment>
<dbReference type="Proteomes" id="UP000236594">
    <property type="component" value="Unassembled WGS sequence"/>
</dbReference>
<evidence type="ECO:0000259" key="8">
    <source>
        <dbReference type="PROSITE" id="PS51379"/>
    </source>
</evidence>
<dbReference type="Pfam" id="PF13183">
    <property type="entry name" value="Fer4_8"/>
    <property type="match status" value="1"/>
</dbReference>
<evidence type="ECO:0000256" key="1">
    <source>
        <dbReference type="ARBA" id="ARBA00022448"/>
    </source>
</evidence>
<evidence type="ECO:0000256" key="6">
    <source>
        <dbReference type="ARBA" id="ARBA00023004"/>
    </source>
</evidence>
<dbReference type="GO" id="GO:0051539">
    <property type="term" value="F:4 iron, 4 sulfur cluster binding"/>
    <property type="evidence" value="ECO:0007669"/>
    <property type="project" value="UniProtKB-KW"/>
</dbReference>
<dbReference type="PANTHER" id="PTHR47153:SF2">
    <property type="entry name" value="LACTATE UTILIZATION PROTEIN B"/>
    <property type="match status" value="1"/>
</dbReference>
<dbReference type="EMBL" id="PPED02000002">
    <property type="protein sequence ID" value="PWN70730.1"/>
    <property type="molecule type" value="Genomic_DNA"/>
</dbReference>
<keyword evidence="1" id="KW-0813">Transport</keyword>
<dbReference type="PANTHER" id="PTHR47153">
    <property type="entry name" value="LACTATE UTILIZATION PROTEIN B"/>
    <property type="match status" value="1"/>
</dbReference>
<gene>
    <name evidence="9" type="ORF">C1631_010980</name>
</gene>
<keyword evidence="4" id="KW-0677">Repeat</keyword>
<dbReference type="RefSeq" id="WP_103249064.1">
    <property type="nucleotide sequence ID" value="NZ_PPED02000002.1"/>
</dbReference>
<dbReference type="PROSITE" id="PS51379">
    <property type="entry name" value="4FE4S_FER_2"/>
    <property type="match status" value="1"/>
</dbReference>
<sequence>MENHASLAKQFNKDESRVDWHNKTLWFVREKRDKQSHQLSDWEKLRETASRIKLNVLSNLDGYLIEFERNALANGVQIHWAEDAEEHNKIVLSILNNHQVQCMVKSKSMLTEECHLNEYLEKNGIEVTDTDLGERIVQLAKEPPSHIVLPCIHKKKEEIGDIFHDHLNAPKGLSDPQQLTEIARQDLRKKFLQSRAALTGVNFAVAETGEFVVCTNEGNADMGAHLAKVHIACMGLEKVIPKREHLGVFLRLLARSGTGQSITTYSSHFRKPRSGQEMHVIIVDNGRSEHLGKEKYRNSLKCIRCGACFNTCPVYRRSGGHSYHTAIAGPIGSILNPIRNMNDYKDLPFASTLCGSCTNVCPVKIDLHNQLYELRQEIIASGLAKPVKSFSMKMMARALSNAKRYEMLKRTAKLGYRYTPFLLKSKINPWYKQREMPEIAEESFKEWYQKNRKDEK</sequence>
<dbReference type="AlphaFoldDB" id="A0A316XIT5"/>
<keyword evidence="7" id="KW-0411">Iron-sulfur</keyword>
<evidence type="ECO:0000256" key="7">
    <source>
        <dbReference type="ARBA" id="ARBA00023014"/>
    </source>
</evidence>
<dbReference type="Gene3D" id="1.10.1060.10">
    <property type="entry name" value="Alpha-helical ferredoxin"/>
    <property type="match status" value="1"/>
</dbReference>
<dbReference type="GO" id="GO:0046872">
    <property type="term" value="F:metal ion binding"/>
    <property type="evidence" value="ECO:0007669"/>
    <property type="project" value="UniProtKB-KW"/>
</dbReference>
<keyword evidence="5" id="KW-0249">Electron transport</keyword>
<evidence type="ECO:0000256" key="2">
    <source>
        <dbReference type="ARBA" id="ARBA00022485"/>
    </source>
</evidence>
<feature type="domain" description="4Fe-4S ferredoxin-type" evidence="8">
    <location>
        <begin position="293"/>
        <end position="322"/>
    </location>
</feature>
<reference evidence="9 10" key="1">
    <citation type="submission" date="2018-04" db="EMBL/GenBank/DDBJ databases">
        <title>Draft Genome Sequence of Phosphate-Solubilizing Chryseobacterium sp. ISE14 that is a Biocontrol and Plant Growth-Promoting Rhizobacterium Isolated from Cucumber.</title>
        <authorList>
            <person name="Jeong J.-J."/>
            <person name="Sang M.K."/>
            <person name="Choi I.-G."/>
            <person name="Kim K.D."/>
        </authorList>
    </citation>
    <scope>NUCLEOTIDE SEQUENCE [LARGE SCALE GENOMIC DNA]</scope>
    <source>
        <strain evidence="9 10">ISE14</strain>
    </source>
</reference>
<protein>
    <submittedName>
        <fullName evidence="9">Lactate utilization protein</fullName>
    </submittedName>
</protein>
<organism evidence="9 10">
    <name type="scientific">Chryseobacterium phosphatilyticum</name>
    <dbReference type="NCBI Taxonomy" id="475075"/>
    <lineage>
        <taxon>Bacteria</taxon>
        <taxon>Pseudomonadati</taxon>
        <taxon>Bacteroidota</taxon>
        <taxon>Flavobacteriia</taxon>
        <taxon>Flavobacteriales</taxon>
        <taxon>Weeksellaceae</taxon>
        <taxon>Chryseobacterium group</taxon>
        <taxon>Chryseobacterium</taxon>
    </lineage>
</organism>
<name>A0A316XIT5_9FLAO</name>
<dbReference type="InterPro" id="IPR037171">
    <property type="entry name" value="NagB/RpiA_transferase-like"/>
</dbReference>
<dbReference type="InterPro" id="IPR017900">
    <property type="entry name" value="4Fe4S_Fe_S_CS"/>
</dbReference>
<dbReference type="GO" id="GO:0006089">
    <property type="term" value="P:lactate metabolic process"/>
    <property type="evidence" value="ECO:0007669"/>
    <property type="project" value="InterPro"/>
</dbReference>
<dbReference type="SUPFAM" id="SSF46548">
    <property type="entry name" value="alpha-helical ferredoxin"/>
    <property type="match status" value="1"/>
</dbReference>
<proteinExistence type="predicted"/>
<dbReference type="InterPro" id="IPR003741">
    <property type="entry name" value="LUD_dom"/>
</dbReference>